<feature type="compositionally biased region" description="Basic and acidic residues" evidence="1">
    <location>
        <begin position="1"/>
        <end position="10"/>
    </location>
</feature>
<protein>
    <submittedName>
        <fullName evidence="2">Uncharacterized protein</fullName>
    </submittedName>
</protein>
<feature type="compositionally biased region" description="Low complexity" evidence="1">
    <location>
        <begin position="31"/>
        <end position="46"/>
    </location>
</feature>
<dbReference type="AlphaFoldDB" id="A0A5M3M747"/>
<evidence type="ECO:0000313" key="3">
    <source>
        <dbReference type="Proteomes" id="UP000053558"/>
    </source>
</evidence>
<feature type="compositionally biased region" description="Polar residues" evidence="1">
    <location>
        <begin position="393"/>
        <end position="412"/>
    </location>
</feature>
<dbReference type="GeneID" id="19204122"/>
<dbReference type="EMBL" id="JH711590">
    <property type="protein sequence ID" value="EIW74756.1"/>
    <property type="molecule type" value="Genomic_DNA"/>
</dbReference>
<feature type="compositionally biased region" description="Basic and acidic residues" evidence="1">
    <location>
        <begin position="134"/>
        <end position="143"/>
    </location>
</feature>
<keyword evidence="3" id="KW-1185">Reference proteome</keyword>
<organism evidence="2 3">
    <name type="scientific">Coniophora puteana (strain RWD-64-598)</name>
    <name type="common">Brown rot fungus</name>
    <dbReference type="NCBI Taxonomy" id="741705"/>
    <lineage>
        <taxon>Eukaryota</taxon>
        <taxon>Fungi</taxon>
        <taxon>Dikarya</taxon>
        <taxon>Basidiomycota</taxon>
        <taxon>Agaricomycotina</taxon>
        <taxon>Agaricomycetes</taxon>
        <taxon>Agaricomycetidae</taxon>
        <taxon>Boletales</taxon>
        <taxon>Coniophorineae</taxon>
        <taxon>Coniophoraceae</taxon>
        <taxon>Coniophora</taxon>
    </lineage>
</organism>
<feature type="region of interest" description="Disordered" evidence="1">
    <location>
        <begin position="1"/>
        <end position="90"/>
    </location>
</feature>
<dbReference type="OrthoDB" id="3266055at2759"/>
<gene>
    <name evidence="2" type="ORF">CONPUDRAFT_159540</name>
</gene>
<comment type="caution">
    <text evidence="2">The sequence shown here is derived from an EMBL/GenBank/DDBJ whole genome shotgun (WGS) entry which is preliminary data.</text>
</comment>
<evidence type="ECO:0000256" key="1">
    <source>
        <dbReference type="SAM" id="MobiDB-lite"/>
    </source>
</evidence>
<sequence length="546" mass="60383">MASHSDDHRGRTPHLPIPTYSDHSSRHSHSGTHSNSDSMPSSLHSSPLYTGSPSPIPRDPPLRRMPSGASEMSWTAPEGSESDLPADPDFFNQIENHLRSDTIAPPAGVNRWAADINDELTIPHPLHQPAARCEGNERPDGERLVYGTMPGPPLVPRVLDRVNEMRNWAESVANKKALDPLQREDLVGLVELADSQAVPIVQMFVWMTACQYETQNETRAACEETRRMAPAIEKLLGQMEDTWDLSDPQKTQVRRHIRDTIVNPGRTKFGEALQIGVQEHLKKDADSFGLSKVFGDKIREDVLKRFCKEACGKARNVLKDKILGGVFPLKGKALKLDDHTHEIMAAFKKNGATGLSIEHYLQVLLLRRYAKDHKYETKPKNSGGENEEDSARNNDNSSNISNVTNASQQQPSDELRRSSAPPGRVPKDQAFWPYMEQRLADAVQKNGRDVKNTEWRQFYSDLFAEDAARYGVCSFSLPESYPVPRYIPSVPTTAPPSQRTVWNTSSAAAPGVGRPAPILPGVAGSGSAAASSQAGPSQPNPLQYRF</sequence>
<reference evidence="3" key="1">
    <citation type="journal article" date="2012" name="Science">
        <title>The Paleozoic origin of enzymatic lignin decomposition reconstructed from 31 fungal genomes.</title>
        <authorList>
            <person name="Floudas D."/>
            <person name="Binder M."/>
            <person name="Riley R."/>
            <person name="Barry K."/>
            <person name="Blanchette R.A."/>
            <person name="Henrissat B."/>
            <person name="Martinez A.T."/>
            <person name="Otillar R."/>
            <person name="Spatafora J.W."/>
            <person name="Yadav J.S."/>
            <person name="Aerts A."/>
            <person name="Benoit I."/>
            <person name="Boyd A."/>
            <person name="Carlson A."/>
            <person name="Copeland A."/>
            <person name="Coutinho P.M."/>
            <person name="de Vries R.P."/>
            <person name="Ferreira P."/>
            <person name="Findley K."/>
            <person name="Foster B."/>
            <person name="Gaskell J."/>
            <person name="Glotzer D."/>
            <person name="Gorecki P."/>
            <person name="Heitman J."/>
            <person name="Hesse C."/>
            <person name="Hori C."/>
            <person name="Igarashi K."/>
            <person name="Jurgens J.A."/>
            <person name="Kallen N."/>
            <person name="Kersten P."/>
            <person name="Kohler A."/>
            <person name="Kuees U."/>
            <person name="Kumar T.K.A."/>
            <person name="Kuo A."/>
            <person name="LaButti K."/>
            <person name="Larrondo L.F."/>
            <person name="Lindquist E."/>
            <person name="Ling A."/>
            <person name="Lombard V."/>
            <person name="Lucas S."/>
            <person name="Lundell T."/>
            <person name="Martin R."/>
            <person name="McLaughlin D.J."/>
            <person name="Morgenstern I."/>
            <person name="Morin E."/>
            <person name="Murat C."/>
            <person name="Nagy L.G."/>
            <person name="Nolan M."/>
            <person name="Ohm R.A."/>
            <person name="Patyshakuliyeva A."/>
            <person name="Rokas A."/>
            <person name="Ruiz-Duenas F.J."/>
            <person name="Sabat G."/>
            <person name="Salamov A."/>
            <person name="Samejima M."/>
            <person name="Schmutz J."/>
            <person name="Slot J.C."/>
            <person name="St John F."/>
            <person name="Stenlid J."/>
            <person name="Sun H."/>
            <person name="Sun S."/>
            <person name="Syed K."/>
            <person name="Tsang A."/>
            <person name="Wiebenga A."/>
            <person name="Young D."/>
            <person name="Pisabarro A."/>
            <person name="Eastwood D.C."/>
            <person name="Martin F."/>
            <person name="Cullen D."/>
            <person name="Grigoriev I.V."/>
            <person name="Hibbett D.S."/>
        </authorList>
    </citation>
    <scope>NUCLEOTIDE SEQUENCE [LARGE SCALE GENOMIC DNA]</scope>
    <source>
        <strain evidence="3">RWD-64-598 SS2</strain>
    </source>
</reference>
<feature type="region of interest" description="Disordered" evidence="1">
    <location>
        <begin position="127"/>
        <end position="149"/>
    </location>
</feature>
<proteinExistence type="predicted"/>
<accession>A0A5M3M747</accession>
<feature type="region of interest" description="Disordered" evidence="1">
    <location>
        <begin position="375"/>
        <end position="428"/>
    </location>
</feature>
<dbReference type="Proteomes" id="UP000053558">
    <property type="component" value="Unassembled WGS sequence"/>
</dbReference>
<dbReference type="KEGG" id="cput:CONPUDRAFT_159540"/>
<dbReference type="RefSeq" id="XP_007774839.1">
    <property type="nucleotide sequence ID" value="XM_007776649.1"/>
</dbReference>
<feature type="region of interest" description="Disordered" evidence="1">
    <location>
        <begin position="506"/>
        <end position="546"/>
    </location>
</feature>
<name>A0A5M3M747_CONPW</name>
<dbReference type="OMA" id="HTHEIMA"/>
<feature type="compositionally biased region" description="Low complexity" evidence="1">
    <location>
        <begin position="525"/>
        <end position="537"/>
    </location>
</feature>
<evidence type="ECO:0000313" key="2">
    <source>
        <dbReference type="EMBL" id="EIW74756.1"/>
    </source>
</evidence>